<dbReference type="GO" id="GO:0015074">
    <property type="term" value="P:DNA integration"/>
    <property type="evidence" value="ECO:0007669"/>
    <property type="project" value="InterPro"/>
</dbReference>
<evidence type="ECO:0000256" key="1">
    <source>
        <dbReference type="SAM" id="MobiDB-lite"/>
    </source>
</evidence>
<dbReference type="Proteomes" id="UP000001953">
    <property type="component" value="Chromosome"/>
</dbReference>
<evidence type="ECO:0000259" key="2">
    <source>
        <dbReference type="PROSITE" id="PS50994"/>
    </source>
</evidence>
<dbReference type="PROSITE" id="PS50994">
    <property type="entry name" value="INTEGRASE"/>
    <property type="match status" value="1"/>
</dbReference>
<sequence length="791" mass="89369">MLNVLDPAEADRQVESEISAYGDGAPLPSIDWVLFDNLTPNQVILIDDKPHQFIKKLEGAGPHLFLSHHTGDTVRLATTRLIELFEKGRYYSPQWKVPPVDEKKTIDETRALIGKVYNTINAGPRARAAVIWRYVGAFINKMLTAPPGEPFFRNHDNAQEIIETVDKAIDAENSTLPQGKQIKKPKKVTRTILRWVANELKHGMQERTFVHANAIKARKAKLPKQVFSIIGMTIRELVELSAEFGPTKIKMRTNHKIVERNAEIRLHNKEIKKRIDEGELTKEALLPELPEVGLSTVQVQYRRYDAWIRLAKENGAQAADLEFGGAGRFERPKRILDICEFDHHQFDFMGVLGETPFGRAWSKAGIDRFWICLGIDVYSGYPVGFHPSFDPGGLHPALASIDHAIKVKTYVDKRFPNIRGSLLSYGKPRKIRYDNGKEFVSEQMALSLARVRIGFEMAVPHQPDTKPFVERFFGTLEQDFVSWLKGSTGSNPQKRGARKPLLEACITIDDFIMLFHLWLIEVYARRKQKDLDWDTPEQRWLRGASSPSHRPQPLTKEEAARWDLIPSLEFTLTAGKNGIKWNNLVYQSPQLQAMRTRSGSMGKRKHENTPVTVRIPLANVGRCIVADPTSRFHGNEHLPPEFDVESTDKEAHGLSKFQWEVLCKFRNAKKHAPTEHPSHQVGFNHLLEEALKAMGMVPTDEKPPAKAVLSKGLYPRIAGVLARGAEEHALAVTEELIEKTGIFKSASEQRNAAPAPPRADAGRITEAVAESPPQRHKKLRFEVDAPLPRAQ</sequence>
<keyword evidence="4" id="KW-1185">Reference proteome</keyword>
<dbReference type="InterPro" id="IPR036397">
    <property type="entry name" value="RNaseH_sf"/>
</dbReference>
<name>Q1QM74_NITHX</name>
<dbReference type="GO" id="GO:0003676">
    <property type="term" value="F:nucleic acid binding"/>
    <property type="evidence" value="ECO:0007669"/>
    <property type="project" value="InterPro"/>
</dbReference>
<dbReference type="eggNOG" id="COG2801">
    <property type="taxonomic scope" value="Bacteria"/>
</dbReference>
<dbReference type="RefSeq" id="WP_011510353.1">
    <property type="nucleotide sequence ID" value="NC_007964.1"/>
</dbReference>
<dbReference type="AlphaFoldDB" id="Q1QM74"/>
<evidence type="ECO:0000313" key="4">
    <source>
        <dbReference type="Proteomes" id="UP000001953"/>
    </source>
</evidence>
<dbReference type="KEGG" id="nha:Nham_1859"/>
<reference evidence="3 4" key="1">
    <citation type="submission" date="2006-03" db="EMBL/GenBank/DDBJ databases">
        <title>Complete sequence of chromosome of Nitrobacter hamburgensis X14.</title>
        <authorList>
            <consortium name="US DOE Joint Genome Institute"/>
            <person name="Copeland A."/>
            <person name="Lucas S."/>
            <person name="Lapidus A."/>
            <person name="Barry K."/>
            <person name="Detter J.C."/>
            <person name="Glavina del Rio T."/>
            <person name="Hammon N."/>
            <person name="Israni S."/>
            <person name="Dalin E."/>
            <person name="Tice H."/>
            <person name="Pitluck S."/>
            <person name="Chain P."/>
            <person name="Malfatti S."/>
            <person name="Shin M."/>
            <person name="Vergez L."/>
            <person name="Schmutz J."/>
            <person name="Larimer F."/>
            <person name="Land M."/>
            <person name="Hauser L."/>
            <person name="Kyrpides N."/>
            <person name="Ivanova N."/>
            <person name="Ward B."/>
            <person name="Arp D."/>
            <person name="Klotz M."/>
            <person name="Stein L."/>
            <person name="O'Mullan G."/>
            <person name="Starkenburg S."/>
            <person name="Sayavedra L."/>
            <person name="Poret-Peterson A.T."/>
            <person name="Gentry M.E."/>
            <person name="Bruce D."/>
            <person name="Richardson P."/>
        </authorList>
    </citation>
    <scope>NUCLEOTIDE SEQUENCE [LARGE SCALE GENOMIC DNA]</scope>
    <source>
        <strain evidence="4">DSM 10229 / NCIMB 13809 / X14</strain>
    </source>
</reference>
<dbReference type="Gene3D" id="3.30.420.10">
    <property type="entry name" value="Ribonuclease H-like superfamily/Ribonuclease H"/>
    <property type="match status" value="1"/>
</dbReference>
<accession>Q1QM74</accession>
<dbReference type="STRING" id="323097.Nham_1859"/>
<feature type="domain" description="Integrase catalytic" evidence="2">
    <location>
        <begin position="328"/>
        <end position="544"/>
    </location>
</feature>
<protein>
    <submittedName>
        <fullName evidence="3">Integrase, catalytic region</fullName>
    </submittedName>
</protein>
<dbReference type="SUPFAM" id="SSF53098">
    <property type="entry name" value="Ribonuclease H-like"/>
    <property type="match status" value="1"/>
</dbReference>
<dbReference type="EMBL" id="CP000319">
    <property type="protein sequence ID" value="ABE62673.1"/>
    <property type="molecule type" value="Genomic_DNA"/>
</dbReference>
<dbReference type="InterPro" id="IPR001584">
    <property type="entry name" value="Integrase_cat-core"/>
</dbReference>
<proteinExistence type="predicted"/>
<dbReference type="HOGENOM" id="CLU_354821_0_0_5"/>
<dbReference type="OrthoDB" id="5287589at2"/>
<gene>
    <name evidence="3" type="ordered locus">Nham_1859</name>
</gene>
<organism evidence="3 4">
    <name type="scientific">Nitrobacter hamburgensis (strain DSM 10229 / NCIMB 13809 / X14)</name>
    <dbReference type="NCBI Taxonomy" id="323097"/>
    <lineage>
        <taxon>Bacteria</taxon>
        <taxon>Pseudomonadati</taxon>
        <taxon>Pseudomonadota</taxon>
        <taxon>Alphaproteobacteria</taxon>
        <taxon>Hyphomicrobiales</taxon>
        <taxon>Nitrobacteraceae</taxon>
        <taxon>Nitrobacter</taxon>
    </lineage>
</organism>
<dbReference type="InterPro" id="IPR012337">
    <property type="entry name" value="RNaseH-like_sf"/>
</dbReference>
<feature type="region of interest" description="Disordered" evidence="1">
    <location>
        <begin position="747"/>
        <end position="791"/>
    </location>
</feature>
<evidence type="ECO:0000313" key="3">
    <source>
        <dbReference type="EMBL" id="ABE62673.1"/>
    </source>
</evidence>